<keyword evidence="5" id="KW-1185">Reference proteome</keyword>
<dbReference type="Gene3D" id="3.30.1310.10">
    <property type="entry name" value="Nucleoid-associated protein YbaB-like domain"/>
    <property type="match status" value="1"/>
</dbReference>
<dbReference type="Proteomes" id="UP000576082">
    <property type="component" value="Unassembled WGS sequence"/>
</dbReference>
<gene>
    <name evidence="4" type="ORF">HHU12_09255</name>
</gene>
<dbReference type="NCBIfam" id="TIGR00103">
    <property type="entry name" value="DNA_YbaB_EbfC"/>
    <property type="match status" value="1"/>
</dbReference>
<dbReference type="GO" id="GO:0003677">
    <property type="term" value="F:DNA binding"/>
    <property type="evidence" value="ECO:0007669"/>
    <property type="project" value="UniProtKB-UniRule"/>
</dbReference>
<comment type="subunit">
    <text evidence="2">Homodimer.</text>
</comment>
<dbReference type="GO" id="GO:0005829">
    <property type="term" value="C:cytosol"/>
    <property type="evidence" value="ECO:0007669"/>
    <property type="project" value="TreeGrafter"/>
</dbReference>
<evidence type="ECO:0000256" key="3">
    <source>
        <dbReference type="SAM" id="Coils"/>
    </source>
</evidence>
<feature type="coiled-coil region" evidence="3">
    <location>
        <begin position="4"/>
        <end position="31"/>
    </location>
</feature>
<comment type="caution">
    <text evidence="4">The sequence shown here is derived from an EMBL/GenBank/DDBJ whole genome shotgun (WGS) entry which is preliminary data.</text>
</comment>
<dbReference type="PANTHER" id="PTHR33449">
    <property type="entry name" value="NUCLEOID-ASSOCIATED PROTEIN YBAB"/>
    <property type="match status" value="1"/>
</dbReference>
<dbReference type="PIRSF" id="PIRSF004555">
    <property type="entry name" value="UCP004555"/>
    <property type="match status" value="1"/>
</dbReference>
<dbReference type="EMBL" id="JABANE010000019">
    <property type="protein sequence ID" value="NME68146.1"/>
    <property type="molecule type" value="Genomic_DNA"/>
</dbReference>
<keyword evidence="2" id="KW-0963">Cytoplasm</keyword>
<dbReference type="GO" id="GO:0043590">
    <property type="term" value="C:bacterial nucleoid"/>
    <property type="evidence" value="ECO:0007669"/>
    <property type="project" value="UniProtKB-UniRule"/>
</dbReference>
<dbReference type="HAMAP" id="MF_00274">
    <property type="entry name" value="DNA_YbaB_EbfC"/>
    <property type="match status" value="1"/>
</dbReference>
<reference evidence="4 5" key="1">
    <citation type="submission" date="2020-04" db="EMBL/GenBank/DDBJ databases">
        <title>Flammeovirga sp. SR4, a novel species isolated from seawater.</title>
        <authorList>
            <person name="Wang X."/>
        </authorList>
    </citation>
    <scope>NUCLEOTIDE SEQUENCE [LARGE SCALE GENOMIC DNA]</scope>
    <source>
        <strain evidence="4 5">ATCC 23126</strain>
    </source>
</reference>
<dbReference type="PANTHER" id="PTHR33449:SF1">
    <property type="entry name" value="NUCLEOID-ASSOCIATED PROTEIN YBAB"/>
    <property type="match status" value="1"/>
</dbReference>
<name>A0A7X9RTA5_9BACT</name>
<evidence type="ECO:0000256" key="2">
    <source>
        <dbReference type="HAMAP-Rule" id="MF_00274"/>
    </source>
</evidence>
<dbReference type="InterPro" id="IPR036894">
    <property type="entry name" value="YbaB-like_sf"/>
</dbReference>
<keyword evidence="3" id="KW-0175">Coiled coil</keyword>
<comment type="function">
    <text evidence="2">Binds to DNA and alters its conformation. May be involved in regulation of gene expression, nucleoid organization and DNA protection.</text>
</comment>
<accession>A0A7X9RTA5</accession>
<keyword evidence="1 2" id="KW-0238">DNA-binding</keyword>
<dbReference type="InterPro" id="IPR004401">
    <property type="entry name" value="YbaB/EbfC"/>
</dbReference>
<dbReference type="AlphaFoldDB" id="A0A7X9RTA5"/>
<proteinExistence type="inferred from homology"/>
<comment type="subcellular location">
    <subcellularLocation>
        <location evidence="2">Cytoplasm</location>
        <location evidence="2">Nucleoid</location>
    </subcellularLocation>
</comment>
<organism evidence="4 5">
    <name type="scientific">Flammeovirga aprica JL-4</name>
    <dbReference type="NCBI Taxonomy" id="694437"/>
    <lineage>
        <taxon>Bacteria</taxon>
        <taxon>Pseudomonadati</taxon>
        <taxon>Bacteroidota</taxon>
        <taxon>Cytophagia</taxon>
        <taxon>Cytophagales</taxon>
        <taxon>Flammeovirgaceae</taxon>
        <taxon>Flammeovirga</taxon>
    </lineage>
</organism>
<sequence>MMDFSNMFGQLKEVQEKLKQAQEDLVNVTAEGDAGGGMVKAVANGKKQVIKLEIDPLLCKEEDREMLQDLVVAAVNQAIKEADQKGQERLMKTTKGMMPNIPGMDFGNLG</sequence>
<dbReference type="Pfam" id="PF02575">
    <property type="entry name" value="YbaB_DNA_bd"/>
    <property type="match status" value="1"/>
</dbReference>
<dbReference type="SUPFAM" id="SSF82607">
    <property type="entry name" value="YbaB-like"/>
    <property type="match status" value="1"/>
</dbReference>
<protein>
    <recommendedName>
        <fullName evidence="2">Nucleoid-associated protein HHU12_09255</fullName>
    </recommendedName>
</protein>
<evidence type="ECO:0000313" key="4">
    <source>
        <dbReference type="EMBL" id="NME68146.1"/>
    </source>
</evidence>
<evidence type="ECO:0000313" key="5">
    <source>
        <dbReference type="Proteomes" id="UP000576082"/>
    </source>
</evidence>
<comment type="similarity">
    <text evidence="2">Belongs to the YbaB/EbfC family.</text>
</comment>
<evidence type="ECO:0000256" key="1">
    <source>
        <dbReference type="ARBA" id="ARBA00023125"/>
    </source>
</evidence>